<dbReference type="GO" id="GO:0003677">
    <property type="term" value="F:DNA binding"/>
    <property type="evidence" value="ECO:0007669"/>
    <property type="project" value="UniProtKB-KW"/>
</dbReference>
<feature type="domain" description="Sugar-binding" evidence="5">
    <location>
        <begin position="61"/>
        <end position="313"/>
    </location>
</feature>
<dbReference type="Gene3D" id="3.40.50.1360">
    <property type="match status" value="1"/>
</dbReference>
<name>A0AAU7V7P6_9ACTO</name>
<dbReference type="PANTHER" id="PTHR34294:SF1">
    <property type="entry name" value="TRANSCRIPTIONAL REGULATOR LSRR"/>
    <property type="match status" value="1"/>
</dbReference>
<organism evidence="6">
    <name type="scientific">Scrofimicrobium appendicitidis</name>
    <dbReference type="NCBI Taxonomy" id="3079930"/>
    <lineage>
        <taxon>Bacteria</taxon>
        <taxon>Bacillati</taxon>
        <taxon>Actinomycetota</taxon>
        <taxon>Actinomycetes</taxon>
        <taxon>Actinomycetales</taxon>
        <taxon>Actinomycetaceae</taxon>
        <taxon>Scrofimicrobium</taxon>
    </lineage>
</organism>
<keyword evidence="4" id="KW-0804">Transcription</keyword>
<comment type="similarity">
    <text evidence="1">Belongs to the SorC transcriptional regulatory family.</text>
</comment>
<dbReference type="InterPro" id="IPR037171">
    <property type="entry name" value="NagB/RpiA_transferase-like"/>
</dbReference>
<keyword evidence="3" id="KW-0238">DNA-binding</keyword>
<proteinExistence type="inferred from homology"/>
<dbReference type="Gene3D" id="1.10.10.10">
    <property type="entry name" value="Winged helix-like DNA-binding domain superfamily/Winged helix DNA-binding domain"/>
    <property type="match status" value="1"/>
</dbReference>
<dbReference type="InterPro" id="IPR051054">
    <property type="entry name" value="SorC_transcr_regulators"/>
</dbReference>
<dbReference type="KEGG" id="sapp:SAC06_01615"/>
<dbReference type="InterPro" id="IPR007324">
    <property type="entry name" value="Sugar-bd_dom_put"/>
</dbReference>
<accession>A0AAU7V7P6</accession>
<dbReference type="AlphaFoldDB" id="A0AAU7V7P6"/>
<evidence type="ECO:0000256" key="3">
    <source>
        <dbReference type="ARBA" id="ARBA00023125"/>
    </source>
</evidence>
<dbReference type="SUPFAM" id="SSF100950">
    <property type="entry name" value="NagB/RpiA/CoA transferase-like"/>
    <property type="match status" value="1"/>
</dbReference>
<dbReference type="Pfam" id="PF04198">
    <property type="entry name" value="Sugar-bind"/>
    <property type="match status" value="1"/>
</dbReference>
<reference evidence="6" key="1">
    <citation type="submission" date="2023-11" db="EMBL/GenBank/DDBJ databases">
        <title>Scrofimicrobium hongkongense sp. nov., isolated from a patient with peritonitis.</title>
        <authorList>
            <person name="Lao H.Y."/>
            <person name="Wong A.Y.P."/>
            <person name="Ng T.L."/>
            <person name="Wong R.Y.L."/>
            <person name="Yau M.C.Y."/>
            <person name="Lam J.Y.W."/>
            <person name="Siu G.K.H."/>
        </authorList>
    </citation>
    <scope>NUCLEOTIDE SEQUENCE</scope>
    <source>
        <strain evidence="6">R131</strain>
    </source>
</reference>
<evidence type="ECO:0000313" key="6">
    <source>
        <dbReference type="EMBL" id="XBW08283.1"/>
    </source>
</evidence>
<evidence type="ECO:0000259" key="5">
    <source>
        <dbReference type="Pfam" id="PF04198"/>
    </source>
</evidence>
<gene>
    <name evidence="6" type="ORF">SAC06_01615</name>
</gene>
<sequence length="327" mass="35112">MNVRDELAQEAATLYYLQDQKMESIASKLGVSRSTVSRLLSYAREVGLVRISITAPPGTSDTLAQKFEETFGVHTWVVPVGSADTDLNRLHNVSAVAAERLINMLFPGATLGIAWGNTTSMIAQNIPRVDLPGLTVVQLNGASNAAESGLPYAQAIITQAAQALGAKMVNFPVPAFFDFASTKEAMWRERSIQQVLQTIDSCDVALFGVGSLDGSIPSHVYSGGFLDQKELDQARRDGVVGDVCTVLLRRDGSTDMKLNARASGPTPAQLQKIPRRLCVAAGDSKALPLVGALRSGVATDLVIDSSLARVVLNQLRLERRPARRIVQ</sequence>
<dbReference type="RefSeq" id="WP_350258482.1">
    <property type="nucleotide sequence ID" value="NZ_CP138335.1"/>
</dbReference>
<dbReference type="GO" id="GO:0030246">
    <property type="term" value="F:carbohydrate binding"/>
    <property type="evidence" value="ECO:0007669"/>
    <property type="project" value="InterPro"/>
</dbReference>
<evidence type="ECO:0000256" key="4">
    <source>
        <dbReference type="ARBA" id="ARBA00023163"/>
    </source>
</evidence>
<protein>
    <submittedName>
        <fullName evidence="6">Sugar-binding domain-containing protein</fullName>
    </submittedName>
</protein>
<dbReference type="EMBL" id="CP138335">
    <property type="protein sequence ID" value="XBW08283.1"/>
    <property type="molecule type" value="Genomic_DNA"/>
</dbReference>
<evidence type="ECO:0000256" key="2">
    <source>
        <dbReference type="ARBA" id="ARBA00023015"/>
    </source>
</evidence>
<keyword evidence="2" id="KW-0805">Transcription regulation</keyword>
<dbReference type="InterPro" id="IPR013324">
    <property type="entry name" value="RNA_pol_sigma_r3/r4-like"/>
</dbReference>
<dbReference type="PANTHER" id="PTHR34294">
    <property type="entry name" value="TRANSCRIPTIONAL REGULATOR-RELATED"/>
    <property type="match status" value="1"/>
</dbReference>
<evidence type="ECO:0000256" key="1">
    <source>
        <dbReference type="ARBA" id="ARBA00010466"/>
    </source>
</evidence>
<dbReference type="SUPFAM" id="SSF88659">
    <property type="entry name" value="Sigma3 and sigma4 domains of RNA polymerase sigma factors"/>
    <property type="match status" value="1"/>
</dbReference>
<dbReference type="InterPro" id="IPR036388">
    <property type="entry name" value="WH-like_DNA-bd_sf"/>
</dbReference>